<evidence type="ECO:0000259" key="1">
    <source>
        <dbReference type="Pfam" id="PF08818"/>
    </source>
</evidence>
<feature type="domain" description="YdhG-like" evidence="1">
    <location>
        <begin position="21"/>
        <end position="112"/>
    </location>
</feature>
<organism evidence="2 3">
    <name type="scientific">Thalassospira profundimaris</name>
    <dbReference type="NCBI Taxonomy" id="502049"/>
    <lineage>
        <taxon>Bacteria</taxon>
        <taxon>Pseudomonadati</taxon>
        <taxon>Pseudomonadota</taxon>
        <taxon>Alphaproteobacteria</taxon>
        <taxon>Rhodospirillales</taxon>
        <taxon>Thalassospiraceae</taxon>
        <taxon>Thalassospira</taxon>
    </lineage>
</organism>
<dbReference type="Pfam" id="PF08818">
    <property type="entry name" value="DUF1801"/>
    <property type="match status" value="1"/>
</dbReference>
<name>A0A367W964_9PROT</name>
<dbReference type="InterPro" id="IPR014922">
    <property type="entry name" value="YdhG-like"/>
</dbReference>
<accession>A0A367W964</accession>
<dbReference type="AlphaFoldDB" id="A0A367W964"/>
<dbReference type="Proteomes" id="UP000253226">
    <property type="component" value="Unassembled WGS sequence"/>
</dbReference>
<gene>
    <name evidence="2" type="ORF">TH19_08240</name>
</gene>
<dbReference type="EMBL" id="JPWF01000004">
    <property type="protein sequence ID" value="RCK37985.1"/>
    <property type="molecule type" value="Genomic_DNA"/>
</dbReference>
<protein>
    <recommendedName>
        <fullName evidence="1">YdhG-like domain-containing protein</fullName>
    </recommendedName>
</protein>
<dbReference type="InterPro" id="IPR016786">
    <property type="entry name" value="YdeI_bac"/>
</dbReference>
<evidence type="ECO:0000313" key="2">
    <source>
        <dbReference type="EMBL" id="RCK37985.1"/>
    </source>
</evidence>
<dbReference type="RefSeq" id="WP_114101784.1">
    <property type="nucleotide sequence ID" value="NZ_JPWF01000004.1"/>
</dbReference>
<sequence length="191" mass="21007">MSSPADGYFERGQSWPLESVRLRGILLECGLEEGLKWGKPCYMQDGKNIAIIQGMKDFLALMFFKGALMDDPADILVPPGPNSNSGRQIRFASMDDVAKSENSIKSYVQAALKIEEAGLKVEKADTPDLPAELLAKLAEDSELKTAFEALTPGRQRGYGLYIGGAKQSATRLARIEKHRPRILEGKGIHDR</sequence>
<dbReference type="SUPFAM" id="SSF159888">
    <property type="entry name" value="YdhG-like"/>
    <property type="match status" value="1"/>
</dbReference>
<comment type="caution">
    <text evidence="2">The sequence shown here is derived from an EMBL/GenBank/DDBJ whole genome shotgun (WGS) entry which is preliminary data.</text>
</comment>
<reference evidence="2 3" key="1">
    <citation type="submission" date="2014-07" db="EMBL/GenBank/DDBJ databases">
        <title>Draft genome sequence of Thalassospira profundimaris 35.</title>
        <authorList>
            <person name="Lai Q."/>
            <person name="Shao Z."/>
        </authorList>
    </citation>
    <scope>NUCLEOTIDE SEQUENCE [LARGE SCALE GENOMIC DNA]</scope>
    <source>
        <strain evidence="2 3">35</strain>
    </source>
</reference>
<evidence type="ECO:0000313" key="3">
    <source>
        <dbReference type="Proteomes" id="UP000253226"/>
    </source>
</evidence>
<dbReference type="Pfam" id="PF13376">
    <property type="entry name" value="OmdA"/>
    <property type="match status" value="1"/>
</dbReference>
<dbReference type="OrthoDB" id="214150at2"/>
<dbReference type="PIRSF" id="PIRSF021308">
    <property type="entry name" value="UCP021308"/>
    <property type="match status" value="1"/>
</dbReference>
<proteinExistence type="predicted"/>